<dbReference type="PANTHER" id="PTHR43177">
    <property type="entry name" value="PROTEIN NRFC"/>
    <property type="match status" value="1"/>
</dbReference>
<protein>
    <submittedName>
        <fullName evidence="6">Tetrathionate reductase subunit B</fullName>
    </submittedName>
</protein>
<dbReference type="GO" id="GO:0051539">
    <property type="term" value="F:4 iron, 4 sulfur cluster binding"/>
    <property type="evidence" value="ECO:0007669"/>
    <property type="project" value="UniProtKB-KW"/>
</dbReference>
<dbReference type="Proteomes" id="UP000244880">
    <property type="component" value="Unassembled WGS sequence"/>
</dbReference>
<dbReference type="GO" id="GO:0046872">
    <property type="term" value="F:metal ion binding"/>
    <property type="evidence" value="ECO:0007669"/>
    <property type="project" value="UniProtKB-KW"/>
</dbReference>
<keyword evidence="3" id="KW-0408">Iron</keyword>
<name>A0A2R8BIH2_9RHOB</name>
<dbReference type="AlphaFoldDB" id="A0A2R8BIH2"/>
<keyword evidence="7" id="KW-1185">Reference proteome</keyword>
<organism evidence="6 7">
    <name type="scientific">Ascidiaceihabitans donghaensis</name>
    <dbReference type="NCBI Taxonomy" id="1510460"/>
    <lineage>
        <taxon>Bacteria</taxon>
        <taxon>Pseudomonadati</taxon>
        <taxon>Pseudomonadota</taxon>
        <taxon>Alphaproteobacteria</taxon>
        <taxon>Rhodobacterales</taxon>
        <taxon>Paracoccaceae</taxon>
        <taxon>Ascidiaceihabitans</taxon>
    </lineage>
</organism>
<gene>
    <name evidence="6" type="primary">ttrB</name>
    <name evidence="6" type="ORF">ASD8599_03536</name>
</gene>
<keyword evidence="1" id="KW-0004">4Fe-4S</keyword>
<evidence type="ECO:0000256" key="3">
    <source>
        <dbReference type="ARBA" id="ARBA00023004"/>
    </source>
</evidence>
<dbReference type="Pfam" id="PF13247">
    <property type="entry name" value="Fer4_11"/>
    <property type="match status" value="1"/>
</dbReference>
<dbReference type="InterPro" id="IPR050954">
    <property type="entry name" value="ET_IronSulfur_Cluster-Binding"/>
</dbReference>
<feature type="domain" description="4Fe-4S ferredoxin-type" evidence="5">
    <location>
        <begin position="78"/>
        <end position="111"/>
    </location>
</feature>
<evidence type="ECO:0000313" key="7">
    <source>
        <dbReference type="Proteomes" id="UP000244880"/>
    </source>
</evidence>
<sequence>MTTLPTQTQKKLGLVIDLDTCVGCHACVISCKGWNTENYGAPLSDQNAYGKDVSGTFLNRVHSYSVQPLATSDKVQPAAQTIHFPKSCLHCEDAPCVTVCPTGASYKRVEDGIVLVNEQDCIGCGLCAWACPYGAREMDQEEGVMKKCTLCVDRIYNDNLPEVDRVPSCVRTCPSNARHFGDLGDPNSDVSILVAERGGMNLMPEQGTKPVNQYLPPRPKDALPEFDVLAPYLEPVSEDPKGFLGWLDKTLEKL</sequence>
<dbReference type="InterPro" id="IPR017896">
    <property type="entry name" value="4Fe4S_Fe-S-bd"/>
</dbReference>
<dbReference type="PANTHER" id="PTHR43177:SF3">
    <property type="entry name" value="PROTEIN NRFC HOMOLOG"/>
    <property type="match status" value="1"/>
</dbReference>
<dbReference type="EMBL" id="OMOR01000001">
    <property type="protein sequence ID" value="SPH22788.1"/>
    <property type="molecule type" value="Genomic_DNA"/>
</dbReference>
<evidence type="ECO:0000313" key="6">
    <source>
        <dbReference type="EMBL" id="SPH22788.1"/>
    </source>
</evidence>
<dbReference type="OrthoDB" id="9779457at2"/>
<feature type="domain" description="4Fe-4S ferredoxin-type" evidence="5">
    <location>
        <begin position="12"/>
        <end position="42"/>
    </location>
</feature>
<dbReference type="Gene3D" id="3.30.70.20">
    <property type="match status" value="2"/>
</dbReference>
<dbReference type="PROSITE" id="PS51379">
    <property type="entry name" value="4FE4S_FER_2"/>
    <property type="match status" value="3"/>
</dbReference>
<dbReference type="PROSITE" id="PS00198">
    <property type="entry name" value="4FE4S_FER_1"/>
    <property type="match status" value="1"/>
</dbReference>
<feature type="domain" description="4Fe-4S ferredoxin-type" evidence="5">
    <location>
        <begin position="112"/>
        <end position="141"/>
    </location>
</feature>
<dbReference type="CDD" id="cd10551">
    <property type="entry name" value="PsrB"/>
    <property type="match status" value="1"/>
</dbReference>
<evidence type="ECO:0000259" key="5">
    <source>
        <dbReference type="PROSITE" id="PS51379"/>
    </source>
</evidence>
<evidence type="ECO:0000256" key="4">
    <source>
        <dbReference type="ARBA" id="ARBA00023014"/>
    </source>
</evidence>
<dbReference type="RefSeq" id="WP_108829694.1">
    <property type="nucleotide sequence ID" value="NZ_OMOR01000001.1"/>
</dbReference>
<keyword evidence="4" id="KW-0411">Iron-sulfur</keyword>
<evidence type="ECO:0000256" key="2">
    <source>
        <dbReference type="ARBA" id="ARBA00022723"/>
    </source>
</evidence>
<dbReference type="Pfam" id="PF12800">
    <property type="entry name" value="Fer4_4"/>
    <property type="match status" value="1"/>
</dbReference>
<reference evidence="6 7" key="1">
    <citation type="submission" date="2018-03" db="EMBL/GenBank/DDBJ databases">
        <authorList>
            <person name="Keele B.F."/>
        </authorList>
    </citation>
    <scope>NUCLEOTIDE SEQUENCE [LARGE SCALE GENOMIC DNA]</scope>
    <source>
        <strain evidence="6 7">CECT 8599</strain>
    </source>
</reference>
<proteinExistence type="predicted"/>
<accession>A0A2R8BIH2</accession>
<dbReference type="InterPro" id="IPR017900">
    <property type="entry name" value="4Fe4S_Fe_S_CS"/>
</dbReference>
<keyword evidence="2" id="KW-0479">Metal-binding</keyword>
<dbReference type="SUPFAM" id="SSF54862">
    <property type="entry name" value="4Fe-4S ferredoxins"/>
    <property type="match status" value="1"/>
</dbReference>
<evidence type="ECO:0000256" key="1">
    <source>
        <dbReference type="ARBA" id="ARBA00022485"/>
    </source>
</evidence>